<reference evidence="2 3" key="1">
    <citation type="submission" date="2015-04" db="EMBL/GenBank/DDBJ databases">
        <title>Draft genome sequence of bacteremic isolate Catabacter hongkongensis type strain HKU16T.</title>
        <authorList>
            <person name="Lau S.K."/>
            <person name="Teng J.L."/>
            <person name="Huang Y."/>
            <person name="Curreem S.O."/>
            <person name="Tsui S.K."/>
            <person name="Woo P.C."/>
        </authorList>
    </citation>
    <scope>NUCLEOTIDE SEQUENCE [LARGE SCALE GENOMIC DNA]</scope>
    <source>
        <strain evidence="2 3">HKU16</strain>
    </source>
</reference>
<dbReference type="Gene3D" id="1.10.260.40">
    <property type="entry name" value="lambda repressor-like DNA-binding domains"/>
    <property type="match status" value="1"/>
</dbReference>
<dbReference type="OrthoDB" id="2735991at2"/>
<dbReference type="GO" id="GO:0003677">
    <property type="term" value="F:DNA binding"/>
    <property type="evidence" value="ECO:0007669"/>
    <property type="project" value="InterPro"/>
</dbReference>
<dbReference type="EMBL" id="LAYJ01000105">
    <property type="protein sequence ID" value="KKI50555.1"/>
    <property type="molecule type" value="Genomic_DNA"/>
</dbReference>
<dbReference type="InterPro" id="IPR001387">
    <property type="entry name" value="Cro/C1-type_HTH"/>
</dbReference>
<feature type="domain" description="HTH cro/C1-type" evidence="1">
    <location>
        <begin position="5"/>
        <end position="59"/>
    </location>
</feature>
<dbReference type="InterPro" id="IPR010982">
    <property type="entry name" value="Lambda_DNA-bd_dom_sf"/>
</dbReference>
<organism evidence="2 3">
    <name type="scientific">Christensenella hongkongensis</name>
    <dbReference type="NCBI Taxonomy" id="270498"/>
    <lineage>
        <taxon>Bacteria</taxon>
        <taxon>Bacillati</taxon>
        <taxon>Bacillota</taxon>
        <taxon>Clostridia</taxon>
        <taxon>Christensenellales</taxon>
        <taxon>Christensenellaceae</taxon>
        <taxon>Christensenella</taxon>
    </lineage>
</organism>
<keyword evidence="3" id="KW-1185">Reference proteome</keyword>
<dbReference type="PROSITE" id="PS50943">
    <property type="entry name" value="HTH_CROC1"/>
    <property type="match status" value="1"/>
</dbReference>
<protein>
    <submittedName>
        <fullName evidence="2">Transcriptional regulator</fullName>
    </submittedName>
</protein>
<dbReference type="Pfam" id="PF01381">
    <property type="entry name" value="HTH_3"/>
    <property type="match status" value="1"/>
</dbReference>
<evidence type="ECO:0000313" key="2">
    <source>
        <dbReference type="EMBL" id="KKI50555.1"/>
    </source>
</evidence>
<evidence type="ECO:0000259" key="1">
    <source>
        <dbReference type="PROSITE" id="PS50943"/>
    </source>
</evidence>
<dbReference type="AlphaFoldDB" id="A0A0M2NJZ2"/>
<comment type="caution">
    <text evidence="2">The sequence shown here is derived from an EMBL/GenBank/DDBJ whole genome shotgun (WGS) entry which is preliminary data.</text>
</comment>
<dbReference type="SUPFAM" id="SSF47413">
    <property type="entry name" value="lambda repressor-like DNA-binding domains"/>
    <property type="match status" value="1"/>
</dbReference>
<sequence>MYQRIKEIRNALHMNQMEFSKRLGLSQSSLAMIEVGKRKFSDKHIKIICSEFHVNEKWLRTGEGEMFLVSCYDKEFIDIFEKLLPESQDFLVKIAKDLLVTQNKLVKEESPKKNISHKK</sequence>
<accession>A0A0M2NJZ2</accession>
<dbReference type="STRING" id="270498.CHK_2021"/>
<evidence type="ECO:0000313" key="3">
    <source>
        <dbReference type="Proteomes" id="UP000034076"/>
    </source>
</evidence>
<dbReference type="PATRIC" id="fig|270498.16.peg.1537"/>
<proteinExistence type="predicted"/>
<name>A0A0M2NJZ2_9FIRM</name>
<gene>
    <name evidence="2" type="ORF">CHK_2021</name>
</gene>
<dbReference type="Proteomes" id="UP000034076">
    <property type="component" value="Unassembled WGS sequence"/>
</dbReference>
<dbReference type="CDD" id="cd00093">
    <property type="entry name" value="HTH_XRE"/>
    <property type="match status" value="1"/>
</dbReference>
<dbReference type="SMART" id="SM00530">
    <property type="entry name" value="HTH_XRE"/>
    <property type="match status" value="1"/>
</dbReference>